<feature type="domain" description="Ketosynthase family 3 (KS3)" evidence="9">
    <location>
        <begin position="109"/>
        <end position="524"/>
    </location>
</feature>
<keyword evidence="6" id="KW-0808">Transferase</keyword>
<dbReference type="InterPro" id="IPR036736">
    <property type="entry name" value="ACP-like_sf"/>
</dbReference>
<dbReference type="PROSITE" id="PS50075">
    <property type="entry name" value="CARRIER"/>
    <property type="match status" value="2"/>
</dbReference>
<dbReference type="InterPro" id="IPR054514">
    <property type="entry name" value="RhiE-like_linker"/>
</dbReference>
<dbReference type="Pfam" id="PF22336">
    <property type="entry name" value="RhiE-like_linker"/>
    <property type="match status" value="1"/>
</dbReference>
<dbReference type="RefSeq" id="WP_052559230.1">
    <property type="nucleotide sequence ID" value="NZ_JMCC02000199.1"/>
</dbReference>
<dbReference type="InterPro" id="IPR016039">
    <property type="entry name" value="Thiolase-like"/>
</dbReference>
<keyword evidence="4" id="KW-0963">Cytoplasm</keyword>
<dbReference type="Gene3D" id="3.40.47.10">
    <property type="match status" value="1"/>
</dbReference>
<dbReference type="Pfam" id="PF02801">
    <property type="entry name" value="Ketoacyl-synt_C"/>
    <property type="match status" value="1"/>
</dbReference>
<dbReference type="SMART" id="SM00825">
    <property type="entry name" value="PKS_KS"/>
    <property type="match status" value="1"/>
</dbReference>
<evidence type="ECO:0000256" key="3">
    <source>
        <dbReference type="ARBA" id="ARBA00022450"/>
    </source>
</evidence>
<dbReference type="InterPro" id="IPR020841">
    <property type="entry name" value="PKS_Beta-ketoAc_synthase_dom"/>
</dbReference>
<dbReference type="SMART" id="SM00823">
    <property type="entry name" value="PKS_PP"/>
    <property type="match status" value="2"/>
</dbReference>
<dbReference type="Pfam" id="PF00550">
    <property type="entry name" value="PP-binding"/>
    <property type="match status" value="2"/>
</dbReference>
<dbReference type="PROSITE" id="PS00606">
    <property type="entry name" value="KS3_1"/>
    <property type="match status" value="1"/>
</dbReference>
<dbReference type="GO" id="GO:0004315">
    <property type="term" value="F:3-oxoacyl-[acyl-carrier-protein] synthase activity"/>
    <property type="evidence" value="ECO:0007669"/>
    <property type="project" value="InterPro"/>
</dbReference>
<dbReference type="PANTHER" id="PTHR43775:SF37">
    <property type="entry name" value="SI:DKEY-61P9.11"/>
    <property type="match status" value="1"/>
</dbReference>
<dbReference type="InterPro" id="IPR001031">
    <property type="entry name" value="Thioesterase"/>
</dbReference>
<protein>
    <submittedName>
        <fullName evidence="10">Malonyl CoA-acyl carrier protein transacylase</fullName>
    </submittedName>
</protein>
<dbReference type="Proteomes" id="UP000031599">
    <property type="component" value="Unassembled WGS sequence"/>
</dbReference>
<dbReference type="InterPro" id="IPR009081">
    <property type="entry name" value="PP-bd_ACP"/>
</dbReference>
<dbReference type="CDD" id="cd00833">
    <property type="entry name" value="PKS"/>
    <property type="match status" value="1"/>
</dbReference>
<dbReference type="GO" id="GO:0031177">
    <property type="term" value="F:phosphopantetheine binding"/>
    <property type="evidence" value="ECO:0007669"/>
    <property type="project" value="InterPro"/>
</dbReference>
<evidence type="ECO:0000259" key="8">
    <source>
        <dbReference type="PROSITE" id="PS50075"/>
    </source>
</evidence>
<evidence type="ECO:0000256" key="4">
    <source>
        <dbReference type="ARBA" id="ARBA00022490"/>
    </source>
</evidence>
<dbReference type="Gene3D" id="3.40.50.1820">
    <property type="entry name" value="alpha/beta hydrolase"/>
    <property type="match status" value="1"/>
</dbReference>
<dbReference type="Pfam" id="PF00109">
    <property type="entry name" value="ketoacyl-synt"/>
    <property type="match status" value="1"/>
</dbReference>
<dbReference type="InterPro" id="IPR050091">
    <property type="entry name" value="PKS_NRPS_Biosynth_Enz"/>
</dbReference>
<evidence type="ECO:0000259" key="9">
    <source>
        <dbReference type="PROSITE" id="PS52004"/>
    </source>
</evidence>
<dbReference type="GO" id="GO:0071770">
    <property type="term" value="P:DIM/DIP cell wall layer assembly"/>
    <property type="evidence" value="ECO:0007669"/>
    <property type="project" value="TreeGrafter"/>
</dbReference>
<dbReference type="GO" id="GO:0005886">
    <property type="term" value="C:plasma membrane"/>
    <property type="evidence" value="ECO:0007669"/>
    <property type="project" value="TreeGrafter"/>
</dbReference>
<comment type="caution">
    <text evidence="10">The sequence shown here is derived from an EMBL/GenBank/DDBJ whole genome shotgun (WGS) entry which is preliminary data.</text>
</comment>
<comment type="subcellular location">
    <subcellularLocation>
        <location evidence="1">Cytoplasm</location>
    </subcellularLocation>
</comment>
<dbReference type="SMART" id="SM01294">
    <property type="entry name" value="PKS_PP_betabranch"/>
    <property type="match status" value="1"/>
</dbReference>
<comment type="pathway">
    <text evidence="2">Antibiotic biosynthesis.</text>
</comment>
<name>A0A0C2CKE8_9BACT</name>
<evidence type="ECO:0000256" key="6">
    <source>
        <dbReference type="ARBA" id="ARBA00022679"/>
    </source>
</evidence>
<proteinExistence type="predicted"/>
<dbReference type="SUPFAM" id="SSF47336">
    <property type="entry name" value="ACP-like"/>
    <property type="match status" value="2"/>
</dbReference>
<keyword evidence="7" id="KW-0677">Repeat</keyword>
<dbReference type="InterPro" id="IPR020806">
    <property type="entry name" value="PKS_PP-bd"/>
</dbReference>
<dbReference type="GO" id="GO:0005737">
    <property type="term" value="C:cytoplasm"/>
    <property type="evidence" value="ECO:0007669"/>
    <property type="project" value="UniProtKB-SubCell"/>
</dbReference>
<dbReference type="InterPro" id="IPR018201">
    <property type="entry name" value="Ketoacyl_synth_AS"/>
</dbReference>
<evidence type="ECO:0000256" key="7">
    <source>
        <dbReference type="ARBA" id="ARBA00022737"/>
    </source>
</evidence>
<dbReference type="SUPFAM" id="SSF53474">
    <property type="entry name" value="alpha/beta-Hydrolases"/>
    <property type="match status" value="1"/>
</dbReference>
<evidence type="ECO:0000256" key="2">
    <source>
        <dbReference type="ARBA" id="ARBA00004792"/>
    </source>
</evidence>
<keyword evidence="3" id="KW-0596">Phosphopantetheine</keyword>
<sequence>MLAALDEVLEVPAQRVDPNARFDVYGVDSISAVEMSRVLSRELGVVPNTLFLEYPSVHELAEYLAHHYAEAFPAPATPPAPSPQRPAYAAASAPVARSAPPAFASPGSSEPVAIIGMAGRFPGAPTLPAFWELLRAGDSGITQVPAARWDWRTHVDDGGSRYGGFLAHVDHFDHALFGLSLAEAQAMDPSERLFLELAWETFEHAGYPRGRRVAAQRGRGQGIAVFAGCMYRQYADLATDARTRGLLSSGSHWSMANRVSWCFDLRGPSLALDNACAAGLTAIDLACQALARRDCGMALVGAANLSLSPHKYAALDLMGLTSKGARPRLFGGGDGFVPGEGVASLLLKPLGQAQLDGDRVLALVRGSAGSHGGHTAGFSIPDVAGLADAAQLALDRAGLAPEQLDYLELAANGSSIADAIEQRALARVFAPGRAPLPVGSSKANIGHLEAASGLAQVIKVVMQLRQRVLVPSLARGAESTPVDPRFALIDAPAPWTARANAAPLRAGVQGFGAGGSNAFVVLEAAPDEGADPAVDLAVAGPHSFWFSALTTDRLCAWVTAVIEFIEAERPRPHDLAHTLRVARERLPERLAVIADDCPTLVEVLRAWLIAERDHAPEHGEQASCPGAVRGRVGPRDPALAGPEADDFLRALSHNHRHVELAHLWVRGVEVSEVSEPAAAPAPAQLLELPAYPFAPTVCWLAAPPEPHSAGLTPRAVVTNLLAELLELDPHSVELDRSLADYGVSSMLGSFLLAGIRQRLGARLPVAALREAASVSELISRVEATLAGSSPDAESEDLPQGLIQLRADNTDHADHADVASFWIHGAPGFAFVFRDLPDLLGDRGPVYAFEARGVDGIAPPFTDLDHQISHYLELLTRVRPHGPYLLGGYSLGGVLALELARRLRARGEVITGVVMFDTLTADAEGLELDLDGPTWRRLIADMFLVDATLPADALDGVPVDLHDSHLARLLVETGRTIVPPREVYRYLRGAFSVCIHHGEALRRWTPAAIEGVDLLYFRAGLGADGAPRSSAKANTAIETWQRFVDRPIRVVDLPATHFELLRPAHHERIRVELERLSKPMIP</sequence>
<dbReference type="GO" id="GO:0004312">
    <property type="term" value="F:fatty acid synthase activity"/>
    <property type="evidence" value="ECO:0007669"/>
    <property type="project" value="TreeGrafter"/>
</dbReference>
<evidence type="ECO:0000313" key="11">
    <source>
        <dbReference type="Proteomes" id="UP000031599"/>
    </source>
</evidence>
<dbReference type="AlphaFoldDB" id="A0A0C2CKE8"/>
<dbReference type="PROSITE" id="PS52004">
    <property type="entry name" value="KS3_2"/>
    <property type="match status" value="1"/>
</dbReference>
<accession>A0A0C2CKE8</accession>
<dbReference type="Gene3D" id="1.10.1200.10">
    <property type="entry name" value="ACP-like"/>
    <property type="match status" value="2"/>
</dbReference>
<keyword evidence="5" id="KW-0597">Phosphoprotein</keyword>
<dbReference type="Gene3D" id="1.10.1240.100">
    <property type="match status" value="1"/>
</dbReference>
<dbReference type="InterPro" id="IPR029058">
    <property type="entry name" value="AB_hydrolase_fold"/>
</dbReference>
<evidence type="ECO:0000313" key="10">
    <source>
        <dbReference type="EMBL" id="KIG11691.1"/>
    </source>
</evidence>
<organism evidence="10 11">
    <name type="scientific">Enhygromyxa salina</name>
    <dbReference type="NCBI Taxonomy" id="215803"/>
    <lineage>
        <taxon>Bacteria</taxon>
        <taxon>Pseudomonadati</taxon>
        <taxon>Myxococcota</taxon>
        <taxon>Polyangia</taxon>
        <taxon>Nannocystales</taxon>
        <taxon>Nannocystaceae</taxon>
        <taxon>Enhygromyxa</taxon>
    </lineage>
</organism>
<reference evidence="10 11" key="1">
    <citation type="submission" date="2014-12" db="EMBL/GenBank/DDBJ databases">
        <title>Genome assembly of Enhygromyxa salina DSM 15201.</title>
        <authorList>
            <person name="Sharma G."/>
            <person name="Subramanian S."/>
        </authorList>
    </citation>
    <scope>NUCLEOTIDE SEQUENCE [LARGE SCALE GENOMIC DNA]</scope>
    <source>
        <strain evidence="10 11">DSM 15201</strain>
    </source>
</reference>
<dbReference type="Pfam" id="PF00975">
    <property type="entry name" value="Thioesterase"/>
    <property type="match status" value="1"/>
</dbReference>
<dbReference type="GO" id="GO:0006633">
    <property type="term" value="P:fatty acid biosynthetic process"/>
    <property type="evidence" value="ECO:0007669"/>
    <property type="project" value="InterPro"/>
</dbReference>
<evidence type="ECO:0000256" key="1">
    <source>
        <dbReference type="ARBA" id="ARBA00004496"/>
    </source>
</evidence>
<dbReference type="EMBL" id="JMCC02000199">
    <property type="protein sequence ID" value="KIG11691.1"/>
    <property type="molecule type" value="Genomic_DNA"/>
</dbReference>
<evidence type="ECO:0000256" key="5">
    <source>
        <dbReference type="ARBA" id="ARBA00022553"/>
    </source>
</evidence>
<dbReference type="InterPro" id="IPR014031">
    <property type="entry name" value="Ketoacyl_synth_C"/>
</dbReference>
<dbReference type="InterPro" id="IPR014030">
    <property type="entry name" value="Ketoacyl_synth_N"/>
</dbReference>
<feature type="domain" description="Carrier" evidence="8">
    <location>
        <begin position="1"/>
        <end position="68"/>
    </location>
</feature>
<feature type="domain" description="Carrier" evidence="8">
    <location>
        <begin position="711"/>
        <end position="785"/>
    </location>
</feature>
<dbReference type="SUPFAM" id="SSF53901">
    <property type="entry name" value="Thiolase-like"/>
    <property type="match status" value="1"/>
</dbReference>
<dbReference type="PANTHER" id="PTHR43775">
    <property type="entry name" value="FATTY ACID SYNTHASE"/>
    <property type="match status" value="1"/>
</dbReference>
<gene>
    <name evidence="10" type="ORF">DB30_02633</name>
</gene>